<name>A0A439DIL3_9PEZI</name>
<gene>
    <name evidence="1" type="ORF">EKO27_g841</name>
</gene>
<evidence type="ECO:0000313" key="2">
    <source>
        <dbReference type="Proteomes" id="UP000286045"/>
    </source>
</evidence>
<comment type="caution">
    <text evidence="1">The sequence shown here is derived from an EMBL/GenBank/DDBJ whole genome shotgun (WGS) entry which is preliminary data.</text>
</comment>
<reference evidence="1 2" key="1">
    <citation type="submission" date="2018-12" db="EMBL/GenBank/DDBJ databases">
        <title>Draft genome sequence of Xylaria grammica IHI A82.</title>
        <authorList>
            <person name="Buettner E."/>
            <person name="Kellner H."/>
        </authorList>
    </citation>
    <scope>NUCLEOTIDE SEQUENCE [LARGE SCALE GENOMIC DNA]</scope>
    <source>
        <strain evidence="1 2">IHI A82</strain>
    </source>
</reference>
<evidence type="ECO:0000313" key="1">
    <source>
        <dbReference type="EMBL" id="RWA14232.1"/>
    </source>
</evidence>
<protein>
    <submittedName>
        <fullName evidence="1">Uncharacterized protein</fullName>
    </submittedName>
</protein>
<accession>A0A439DIL3</accession>
<dbReference type="Proteomes" id="UP000286045">
    <property type="component" value="Unassembled WGS sequence"/>
</dbReference>
<keyword evidence="2" id="KW-1185">Reference proteome</keyword>
<organism evidence="1 2">
    <name type="scientific">Xylaria grammica</name>
    <dbReference type="NCBI Taxonomy" id="363999"/>
    <lineage>
        <taxon>Eukaryota</taxon>
        <taxon>Fungi</taxon>
        <taxon>Dikarya</taxon>
        <taxon>Ascomycota</taxon>
        <taxon>Pezizomycotina</taxon>
        <taxon>Sordariomycetes</taxon>
        <taxon>Xylariomycetidae</taxon>
        <taxon>Xylariales</taxon>
        <taxon>Xylariaceae</taxon>
        <taxon>Xylaria</taxon>
    </lineage>
</organism>
<dbReference type="AlphaFoldDB" id="A0A439DIL3"/>
<dbReference type="STRING" id="363999.A0A439DIL3"/>
<proteinExistence type="predicted"/>
<dbReference type="EMBL" id="RYZI01000011">
    <property type="protein sequence ID" value="RWA14232.1"/>
    <property type="molecule type" value="Genomic_DNA"/>
</dbReference>
<sequence length="284" mass="31906">MSSSIPESDQECSPYVRCELAIRKNSTAALKDSLTYAKLLLGSEYTSFLEEVFCDVLNHRSIPLILHMLDHEGVPPTNVLPSSIYDWATEALIDALLSRGWDINTKGRGIRPGYRLIDYLVKQRNGKEDLACWLIDERSAAINAGQNEPNERDPPPILEICAAFGSLAMFQFLEIRGAYFSPRILHEAAEMAADVGVDPSEDNCPRASDADSKCRRTRAELLVYLIDERGLYVNAMDEYVPPPKMVSHTVCYSDILRGLLSQRCARRAMVTQQRCRSDSKRRGC</sequence>